<feature type="compositionally biased region" description="Low complexity" evidence="1">
    <location>
        <begin position="104"/>
        <end position="113"/>
    </location>
</feature>
<dbReference type="Gene3D" id="3.40.50.1820">
    <property type="entry name" value="alpha/beta hydrolase"/>
    <property type="match status" value="1"/>
</dbReference>
<dbReference type="SUPFAM" id="SSF53474">
    <property type="entry name" value="alpha/beta-Hydrolases"/>
    <property type="match status" value="1"/>
</dbReference>
<dbReference type="GO" id="GO:0009507">
    <property type="term" value="C:chloroplast"/>
    <property type="evidence" value="ECO:0007669"/>
    <property type="project" value="TreeGrafter"/>
</dbReference>
<evidence type="ECO:0000256" key="1">
    <source>
        <dbReference type="SAM" id="MobiDB-lite"/>
    </source>
</evidence>
<dbReference type="InterPro" id="IPR000073">
    <property type="entry name" value="AB_hydrolase_1"/>
</dbReference>
<feature type="region of interest" description="Disordered" evidence="1">
    <location>
        <begin position="50"/>
        <end position="69"/>
    </location>
</feature>
<feature type="region of interest" description="Disordered" evidence="1">
    <location>
        <begin position="104"/>
        <end position="123"/>
    </location>
</feature>
<dbReference type="InterPro" id="IPR029058">
    <property type="entry name" value="AB_hydrolase_fold"/>
</dbReference>
<organism evidence="3">
    <name type="scientific">Panicum hallii</name>
    <dbReference type="NCBI Taxonomy" id="206008"/>
    <lineage>
        <taxon>Eukaryota</taxon>
        <taxon>Viridiplantae</taxon>
        <taxon>Streptophyta</taxon>
        <taxon>Embryophyta</taxon>
        <taxon>Tracheophyta</taxon>
        <taxon>Spermatophyta</taxon>
        <taxon>Magnoliopsida</taxon>
        <taxon>Liliopsida</taxon>
        <taxon>Poales</taxon>
        <taxon>Poaceae</taxon>
        <taxon>PACMAD clade</taxon>
        <taxon>Panicoideae</taxon>
        <taxon>Panicodae</taxon>
        <taxon>Paniceae</taxon>
        <taxon>Panicinae</taxon>
        <taxon>Panicum</taxon>
        <taxon>Panicum sect. Panicum</taxon>
    </lineage>
</organism>
<evidence type="ECO:0000313" key="3">
    <source>
        <dbReference type="EMBL" id="PVH64420.1"/>
    </source>
</evidence>
<name>A0A2T8KQJ5_9POAL</name>
<gene>
    <name evidence="3" type="ORF">PAHAL_2G263800</name>
</gene>
<accession>A0A2T8KQJ5</accession>
<dbReference type="AlphaFoldDB" id="A0A2T8KQJ5"/>
<feature type="domain" description="AB hydrolase-1" evidence="2">
    <location>
        <begin position="177"/>
        <end position="420"/>
    </location>
</feature>
<sequence>MQGQTHCTRGRRSLRIPQFTAPRPPLPAPVRSEFPSPRLHTSLLPLHSHPAPAWLPPRPPPTPGPSSLAAMPPAAAAAFLSPAVAVSSRALPLRRARHLAVRAVASPPASKAKPAPPPSKTGKWEWKFEDKPINIYYEEHEQGTSENVKNILMIPTISDVSTVEEWRVVAKDIVGRKGELGYRATIVDWPGLGYSDRPSLNYNADVMESFLVQLMNSPNSPVANADDELVIVGGGHAATIAVRAAGKGLIRPSAVAAVAPTWAGPLPIVFGRGSDMETRYGLLRGTLRAPAIGWMMYNVLVSNEKSIQSQYKSHVYANPENVTPDIIESRYELTKRKGARYVPAAFLTGLLDPVQSREEFVQLFAKLDGDVPVLIVSTLNAPKRSKAEMEALKGAKGVTKFVEVPGALLPQEEYPLAVAEELYSFLQESFAAR</sequence>
<dbReference type="Proteomes" id="UP000243499">
    <property type="component" value="Chromosome 2"/>
</dbReference>
<feature type="compositionally biased region" description="Low complexity" evidence="1">
    <location>
        <begin position="35"/>
        <end position="45"/>
    </location>
</feature>
<dbReference type="PANTHER" id="PTHR47914">
    <property type="entry name" value="ALPHA/BETA-HYDROLASES SUPERFAMILY PROTEIN"/>
    <property type="match status" value="1"/>
</dbReference>
<protein>
    <recommendedName>
        <fullName evidence="2">AB hydrolase-1 domain-containing protein</fullName>
    </recommendedName>
</protein>
<reference evidence="3" key="1">
    <citation type="submission" date="2018-04" db="EMBL/GenBank/DDBJ databases">
        <title>WGS assembly of Panicum hallii.</title>
        <authorList>
            <person name="Lovell J."/>
            <person name="Jenkins J."/>
            <person name="Lowry D."/>
            <person name="Mamidi S."/>
            <person name="Sreedasyam A."/>
            <person name="Weng X."/>
            <person name="Barry K."/>
            <person name="Bonette J."/>
            <person name="Campitelli B."/>
            <person name="Daum C."/>
            <person name="Gordon S."/>
            <person name="Gould B."/>
            <person name="Lipzen A."/>
            <person name="Macqueen A."/>
            <person name="Palacio-Mejia J."/>
            <person name="Plott C."/>
            <person name="Shakirov E."/>
            <person name="Shu S."/>
            <person name="Yoshinaga Y."/>
            <person name="Zane M."/>
            <person name="Rokhsar D."/>
            <person name="Grimwood J."/>
            <person name="Schmutz J."/>
            <person name="Juenger T."/>
        </authorList>
    </citation>
    <scope>NUCLEOTIDE SEQUENCE [LARGE SCALE GENOMIC DNA]</scope>
    <source>
        <strain evidence="3">FIL2</strain>
    </source>
</reference>
<dbReference type="FunFam" id="3.40.50.1820:FF:000120">
    <property type="entry name" value="Alpha/beta-Hydrolases superfamily protein"/>
    <property type="match status" value="1"/>
</dbReference>
<feature type="region of interest" description="Disordered" evidence="1">
    <location>
        <begin position="1"/>
        <end position="45"/>
    </location>
</feature>
<proteinExistence type="predicted"/>
<feature type="compositionally biased region" description="Pro residues" evidence="1">
    <location>
        <begin position="53"/>
        <end position="64"/>
    </location>
</feature>
<evidence type="ECO:0000259" key="2">
    <source>
        <dbReference type="Pfam" id="PF12697"/>
    </source>
</evidence>
<dbReference type="Pfam" id="PF12697">
    <property type="entry name" value="Abhydrolase_6"/>
    <property type="match status" value="1"/>
</dbReference>
<dbReference type="PANTHER" id="PTHR47914:SF1">
    <property type="entry name" value="ALPHA_BETA-HYDROLASES SUPERFAMILY PROTEIN"/>
    <property type="match status" value="1"/>
</dbReference>
<dbReference type="EMBL" id="CM008047">
    <property type="protein sequence ID" value="PVH64420.1"/>
    <property type="molecule type" value="Genomic_DNA"/>
</dbReference>
<dbReference type="Gramene" id="PVH64420">
    <property type="protein sequence ID" value="PVH64420"/>
    <property type="gene ID" value="PAHAL_2G263800"/>
</dbReference>